<feature type="region of interest" description="Disordered" evidence="1">
    <location>
        <begin position="13"/>
        <end position="67"/>
    </location>
</feature>
<dbReference type="InterPro" id="IPR038232">
    <property type="entry name" value="PknH-like_Extracell_sf"/>
</dbReference>
<dbReference type="Pfam" id="PF14032">
    <property type="entry name" value="PknH_C"/>
    <property type="match status" value="1"/>
</dbReference>
<sequence>MIALAGAGIWIYRSKTPDTQQPSESAAETAQAPTAGGPSSTASPTTTPTSEAAAVPSAASPPRAGELAGYLPDAEALQKLLLTETLTRTADAETTYTSVTTDRPDCGGAPNVALPGAYERSGYTGIHTQEYFSQPAPRGQDSVTQAVVAFPSEQQAKDFVSREASRWGNCKYDLVTISNNGEDAFVRRISNPATKNGVLTVSTQSQVYQGLGCQRGLGSRHNIVIDVQVCSPGGSAQAADLVSTIANRIPNN</sequence>
<dbReference type="Gene3D" id="3.40.1000.70">
    <property type="entry name" value="PknH-like extracellular domain"/>
    <property type="match status" value="1"/>
</dbReference>
<reference evidence="4" key="1">
    <citation type="submission" date="2016-06" db="EMBL/GenBank/DDBJ databases">
        <authorList>
            <person name="Sutton G."/>
            <person name="Brinkac L."/>
            <person name="Sanka R."/>
            <person name="Adams M."/>
            <person name="Lau E."/>
            <person name="Mehaffy C."/>
            <person name="Tameris M."/>
            <person name="Hatherill M."/>
            <person name="Hanekom W."/>
            <person name="Mahomed H."/>
            <person name="Mcshane H."/>
        </authorList>
    </citation>
    <scope>NUCLEOTIDE SEQUENCE [LARGE SCALE GENOMIC DNA]</scope>
    <source>
        <strain evidence="4">852002-10433_SCH5171157</strain>
    </source>
</reference>
<organism evidence="3 4">
    <name type="scientific">Mycolicibacterium peregrinum</name>
    <name type="common">Mycobacterium peregrinum</name>
    <dbReference type="NCBI Taxonomy" id="43304"/>
    <lineage>
        <taxon>Bacteria</taxon>
        <taxon>Bacillati</taxon>
        <taxon>Actinomycetota</taxon>
        <taxon>Actinomycetes</taxon>
        <taxon>Mycobacteriales</taxon>
        <taxon>Mycobacteriaceae</taxon>
        <taxon>Mycolicibacterium</taxon>
    </lineage>
</organism>
<evidence type="ECO:0000259" key="2">
    <source>
        <dbReference type="Pfam" id="PF14032"/>
    </source>
</evidence>
<name>A0A1A0V7U9_MYCPR</name>
<dbReference type="Proteomes" id="UP000094008">
    <property type="component" value="Unassembled WGS sequence"/>
</dbReference>
<comment type="caution">
    <text evidence="3">The sequence shown here is derived from an EMBL/GenBank/DDBJ whole genome shotgun (WGS) entry which is preliminary data.</text>
</comment>
<dbReference type="RefSeq" id="WP_064888207.1">
    <property type="nucleotide sequence ID" value="NZ_LZSY01000205.1"/>
</dbReference>
<dbReference type="EMBL" id="LZSY01000205">
    <property type="protein sequence ID" value="OBB79299.1"/>
    <property type="molecule type" value="Genomic_DNA"/>
</dbReference>
<gene>
    <name evidence="3" type="ORF">A5779_12970</name>
</gene>
<evidence type="ECO:0000313" key="4">
    <source>
        <dbReference type="Proteomes" id="UP000094008"/>
    </source>
</evidence>
<accession>A0A1A0V7U9</accession>
<feature type="compositionally biased region" description="Polar residues" evidence="1">
    <location>
        <begin position="17"/>
        <end position="28"/>
    </location>
</feature>
<evidence type="ECO:0000313" key="3">
    <source>
        <dbReference type="EMBL" id="OBB79299.1"/>
    </source>
</evidence>
<feature type="domain" description="PknH-like extracellular" evidence="2">
    <location>
        <begin position="63"/>
        <end position="248"/>
    </location>
</feature>
<dbReference type="InterPro" id="IPR026954">
    <property type="entry name" value="PknH-like_Extracell"/>
</dbReference>
<dbReference type="AlphaFoldDB" id="A0A1A0V7U9"/>
<evidence type="ECO:0000256" key="1">
    <source>
        <dbReference type="SAM" id="MobiDB-lite"/>
    </source>
</evidence>
<protein>
    <recommendedName>
        <fullName evidence="2">PknH-like extracellular domain-containing protein</fullName>
    </recommendedName>
</protein>
<proteinExistence type="predicted"/>
<feature type="compositionally biased region" description="Low complexity" evidence="1">
    <location>
        <begin position="32"/>
        <end position="65"/>
    </location>
</feature>